<comment type="caution">
    <text evidence="2">The sequence shown here is derived from an EMBL/GenBank/DDBJ whole genome shotgun (WGS) entry which is preliminary data.</text>
</comment>
<gene>
    <name evidence="2" type="ORF">ACFOZ0_26475</name>
</gene>
<organism evidence="2 3">
    <name type="scientific">Streptomyces yaanensis</name>
    <dbReference type="NCBI Taxonomy" id="1142239"/>
    <lineage>
        <taxon>Bacteria</taxon>
        <taxon>Bacillati</taxon>
        <taxon>Actinomycetota</taxon>
        <taxon>Actinomycetes</taxon>
        <taxon>Kitasatosporales</taxon>
        <taxon>Streptomycetaceae</taxon>
        <taxon>Streptomyces</taxon>
    </lineage>
</organism>
<evidence type="ECO:0000313" key="3">
    <source>
        <dbReference type="Proteomes" id="UP001595701"/>
    </source>
</evidence>
<accession>A0ABV7SIF3</accession>
<name>A0ABV7SIF3_9ACTN</name>
<dbReference type="RefSeq" id="WP_310776543.1">
    <property type="nucleotide sequence ID" value="NZ_JBHRWR010000017.1"/>
</dbReference>
<evidence type="ECO:0000313" key="2">
    <source>
        <dbReference type="EMBL" id="MFC3576764.1"/>
    </source>
</evidence>
<reference evidence="3" key="1">
    <citation type="journal article" date="2019" name="Int. J. Syst. Evol. Microbiol.">
        <title>The Global Catalogue of Microorganisms (GCM) 10K type strain sequencing project: providing services to taxonomists for standard genome sequencing and annotation.</title>
        <authorList>
            <consortium name="The Broad Institute Genomics Platform"/>
            <consortium name="The Broad Institute Genome Sequencing Center for Infectious Disease"/>
            <person name="Wu L."/>
            <person name="Ma J."/>
        </authorList>
    </citation>
    <scope>NUCLEOTIDE SEQUENCE [LARGE SCALE GENOMIC DNA]</scope>
    <source>
        <strain evidence="3">CGMCC 4.7035</strain>
    </source>
</reference>
<sequence length="104" mass="10932">MAILPLSTLAFAPKRSLGSTAKAGAKLRVPLVVSGYAADKGVKSLTVEASYDGGDTWKKAHVITAHGKSSITLHHPASAGRSHSRARCRMPRATATRRSADLPK</sequence>
<evidence type="ECO:0000256" key="1">
    <source>
        <dbReference type="SAM" id="MobiDB-lite"/>
    </source>
</evidence>
<protein>
    <submittedName>
        <fullName evidence="2">Uncharacterized protein</fullName>
    </submittedName>
</protein>
<dbReference type="EMBL" id="JBHRWR010000017">
    <property type="protein sequence ID" value="MFC3576764.1"/>
    <property type="molecule type" value="Genomic_DNA"/>
</dbReference>
<dbReference type="Proteomes" id="UP001595701">
    <property type="component" value="Unassembled WGS sequence"/>
</dbReference>
<feature type="region of interest" description="Disordered" evidence="1">
    <location>
        <begin position="69"/>
        <end position="104"/>
    </location>
</feature>
<keyword evidence="3" id="KW-1185">Reference proteome</keyword>
<dbReference type="Gene3D" id="2.60.40.650">
    <property type="match status" value="1"/>
</dbReference>
<proteinExistence type="predicted"/>